<name>A0A915K7A5_ROMCU</name>
<dbReference type="Proteomes" id="UP000887565">
    <property type="component" value="Unplaced"/>
</dbReference>
<keyword evidence="1" id="KW-0472">Membrane</keyword>
<sequence length="139" mass="15853">ERDAKFGSRGGREQVYIIGCRYRATYDIVRTPLKAIYVPFSTERKGTNRQQLETSSLKIHFKSKRITAIPWKTTDGNVTSNRIDGTKISLSFGYLVSISFRFVPSEKSTLANFALLGASISHLVYVYLDWWLNSMTKSM</sequence>
<dbReference type="WBParaSite" id="nRc.2.0.1.t34064-RA">
    <property type="protein sequence ID" value="nRc.2.0.1.t34064-RA"/>
    <property type="gene ID" value="nRc.2.0.1.g34064"/>
</dbReference>
<accession>A0A915K7A5</accession>
<organism evidence="2 3">
    <name type="scientific">Romanomermis culicivorax</name>
    <name type="common">Nematode worm</name>
    <dbReference type="NCBI Taxonomy" id="13658"/>
    <lineage>
        <taxon>Eukaryota</taxon>
        <taxon>Metazoa</taxon>
        <taxon>Ecdysozoa</taxon>
        <taxon>Nematoda</taxon>
        <taxon>Enoplea</taxon>
        <taxon>Dorylaimia</taxon>
        <taxon>Mermithida</taxon>
        <taxon>Mermithoidea</taxon>
        <taxon>Mermithidae</taxon>
        <taxon>Romanomermis</taxon>
    </lineage>
</organism>
<evidence type="ECO:0000313" key="2">
    <source>
        <dbReference type="Proteomes" id="UP000887565"/>
    </source>
</evidence>
<feature type="transmembrane region" description="Helical" evidence="1">
    <location>
        <begin position="110"/>
        <end position="128"/>
    </location>
</feature>
<keyword evidence="1" id="KW-0812">Transmembrane</keyword>
<evidence type="ECO:0000256" key="1">
    <source>
        <dbReference type="SAM" id="Phobius"/>
    </source>
</evidence>
<protein>
    <submittedName>
        <fullName evidence="3">Uncharacterized protein</fullName>
    </submittedName>
</protein>
<proteinExistence type="predicted"/>
<keyword evidence="2" id="KW-1185">Reference proteome</keyword>
<dbReference type="AlphaFoldDB" id="A0A915K7A5"/>
<keyword evidence="1" id="KW-1133">Transmembrane helix</keyword>
<evidence type="ECO:0000313" key="3">
    <source>
        <dbReference type="WBParaSite" id="nRc.2.0.1.t34064-RA"/>
    </source>
</evidence>
<reference evidence="3" key="1">
    <citation type="submission" date="2022-11" db="UniProtKB">
        <authorList>
            <consortium name="WormBaseParasite"/>
        </authorList>
    </citation>
    <scope>IDENTIFICATION</scope>
</reference>